<keyword evidence="1" id="KW-0812">Transmembrane</keyword>
<evidence type="ECO:0000256" key="1">
    <source>
        <dbReference type="SAM" id="Phobius"/>
    </source>
</evidence>
<protein>
    <submittedName>
        <fullName evidence="2">Uncharacterized protein</fullName>
    </submittedName>
</protein>
<name>A0ABT8DFQ2_9FLAO</name>
<feature type="transmembrane region" description="Helical" evidence="1">
    <location>
        <begin position="31"/>
        <end position="51"/>
    </location>
</feature>
<comment type="caution">
    <text evidence="2">The sequence shown here is derived from an EMBL/GenBank/DDBJ whole genome shotgun (WGS) entry which is preliminary data.</text>
</comment>
<keyword evidence="1" id="KW-0472">Membrane</keyword>
<evidence type="ECO:0000313" key="2">
    <source>
        <dbReference type="EMBL" id="MDN3724186.1"/>
    </source>
</evidence>
<sequence length="74" mass="8450">MKISAIPYILITTAILVMVAIFAALDFPFGWIFYLTVLGEAFLIFTVFRVLKDAYTTTKTFEDFYEDNPVGRAQ</sequence>
<proteinExistence type="predicted"/>
<gene>
    <name evidence="2" type="ORF">QRD02_07310</name>
</gene>
<dbReference type="RefSeq" id="WP_290254278.1">
    <property type="nucleotide sequence ID" value="NZ_JAUGQQ010000003.1"/>
</dbReference>
<accession>A0ABT8DFQ2</accession>
<dbReference type="Proteomes" id="UP001244787">
    <property type="component" value="Unassembled WGS sequence"/>
</dbReference>
<dbReference type="EMBL" id="JAUGQQ010000003">
    <property type="protein sequence ID" value="MDN3724186.1"/>
    <property type="molecule type" value="Genomic_DNA"/>
</dbReference>
<reference evidence="2 3" key="1">
    <citation type="submission" date="2023-06" db="EMBL/GenBank/DDBJ databases">
        <authorList>
            <person name="Ye Y.-Q."/>
            <person name="Du Z.-J."/>
        </authorList>
    </citation>
    <scope>NUCLEOTIDE SEQUENCE [LARGE SCALE GENOMIC DNA]</scope>
    <source>
        <strain evidence="2 3">SDUM287046</strain>
    </source>
</reference>
<keyword evidence="1" id="KW-1133">Transmembrane helix</keyword>
<organism evidence="2 3">
    <name type="scientific">Aequorivita aurantiaca</name>
    <dbReference type="NCBI Taxonomy" id="3053356"/>
    <lineage>
        <taxon>Bacteria</taxon>
        <taxon>Pseudomonadati</taxon>
        <taxon>Bacteroidota</taxon>
        <taxon>Flavobacteriia</taxon>
        <taxon>Flavobacteriales</taxon>
        <taxon>Flavobacteriaceae</taxon>
        <taxon>Aequorivita</taxon>
    </lineage>
</organism>
<feature type="transmembrane region" description="Helical" evidence="1">
    <location>
        <begin position="7"/>
        <end position="25"/>
    </location>
</feature>
<evidence type="ECO:0000313" key="3">
    <source>
        <dbReference type="Proteomes" id="UP001244787"/>
    </source>
</evidence>
<keyword evidence="3" id="KW-1185">Reference proteome</keyword>